<dbReference type="GO" id="GO:0005525">
    <property type="term" value="F:GTP binding"/>
    <property type="evidence" value="ECO:0007669"/>
    <property type="project" value="UniProtKB-KW"/>
</dbReference>
<dbReference type="Gene3D" id="1.25.40.20">
    <property type="entry name" value="Ankyrin repeat-containing domain"/>
    <property type="match status" value="1"/>
</dbReference>
<evidence type="ECO:0000256" key="2">
    <source>
        <dbReference type="ARBA" id="ARBA00004496"/>
    </source>
</evidence>
<keyword evidence="4" id="KW-1003">Cell membrane</keyword>
<dbReference type="InterPro" id="IPR036770">
    <property type="entry name" value="Ankyrin_rpt-contain_sf"/>
</dbReference>
<keyword evidence="17" id="KW-0460">Magnesium</keyword>
<evidence type="ECO:0000256" key="11">
    <source>
        <dbReference type="ARBA" id="ARBA00023134"/>
    </source>
</evidence>
<reference evidence="20" key="1">
    <citation type="journal article" date="2023" name="Science">
        <title>Genome structures resolve the early diversification of teleost fishes.</title>
        <authorList>
            <person name="Parey E."/>
            <person name="Louis A."/>
            <person name="Montfort J."/>
            <person name="Bouchez O."/>
            <person name="Roques C."/>
            <person name="Iampietro C."/>
            <person name="Lluch J."/>
            <person name="Castinel A."/>
            <person name="Donnadieu C."/>
            <person name="Desvignes T."/>
            <person name="Floi Bucao C."/>
            <person name="Jouanno E."/>
            <person name="Wen M."/>
            <person name="Mejri S."/>
            <person name="Dirks R."/>
            <person name="Jansen H."/>
            <person name="Henkel C."/>
            <person name="Chen W.J."/>
            <person name="Zahm M."/>
            <person name="Cabau C."/>
            <person name="Klopp C."/>
            <person name="Thompson A.W."/>
            <person name="Robinson-Rechavi M."/>
            <person name="Braasch I."/>
            <person name="Lecointre G."/>
            <person name="Bobe J."/>
            <person name="Postlethwait J.H."/>
            <person name="Berthelot C."/>
            <person name="Roest Crollius H."/>
            <person name="Guiguen Y."/>
        </authorList>
    </citation>
    <scope>NUCLEOTIDE SEQUENCE</scope>
    <source>
        <strain evidence="20">Concon-B</strain>
    </source>
</reference>
<dbReference type="SUPFAM" id="SSF52540">
    <property type="entry name" value="P-loop containing nucleoside triphosphate hydrolases"/>
    <property type="match status" value="1"/>
</dbReference>
<dbReference type="PANTHER" id="PTHR24124:SF5">
    <property type="entry name" value="NF-KAPPA-B INHIBITOR ZETA"/>
    <property type="match status" value="1"/>
</dbReference>
<evidence type="ECO:0000256" key="14">
    <source>
        <dbReference type="ARBA" id="ARBA00023163"/>
    </source>
</evidence>
<dbReference type="PROSITE" id="PS52003">
    <property type="entry name" value="OCA"/>
    <property type="match status" value="1"/>
</dbReference>
<dbReference type="GO" id="GO:0003924">
    <property type="term" value="F:GTPase activity"/>
    <property type="evidence" value="ECO:0007669"/>
    <property type="project" value="InterPro"/>
</dbReference>
<evidence type="ECO:0000256" key="18">
    <source>
        <dbReference type="PROSITE-ProRule" id="PRU00023"/>
    </source>
</evidence>
<feature type="repeat" description="ANK" evidence="18">
    <location>
        <begin position="285"/>
        <end position="317"/>
    </location>
</feature>
<dbReference type="SMART" id="SM00175">
    <property type="entry name" value="RAB"/>
    <property type="match status" value="1"/>
</dbReference>
<dbReference type="Proteomes" id="UP001152803">
    <property type="component" value="Unassembled WGS sequence"/>
</dbReference>
<feature type="binding site" evidence="17">
    <location>
        <position position="651"/>
    </location>
    <ligand>
        <name>Mg(2+)</name>
        <dbReference type="ChEBI" id="CHEBI:18420"/>
    </ligand>
</feature>
<protein>
    <recommendedName>
        <fullName evidence="19">OCA domain-containing protein</fullName>
    </recommendedName>
</protein>
<dbReference type="PROSITE" id="PS51417">
    <property type="entry name" value="ARF"/>
    <property type="match status" value="1"/>
</dbReference>
<dbReference type="NCBIfam" id="TIGR00231">
    <property type="entry name" value="small_GTP"/>
    <property type="match status" value="1"/>
</dbReference>
<evidence type="ECO:0000256" key="13">
    <source>
        <dbReference type="ARBA" id="ARBA00023159"/>
    </source>
</evidence>
<evidence type="ECO:0000256" key="8">
    <source>
        <dbReference type="ARBA" id="ARBA00022741"/>
    </source>
</evidence>
<keyword evidence="7" id="KW-0677">Repeat</keyword>
<dbReference type="PROSITE" id="PS50088">
    <property type="entry name" value="ANK_REPEAT"/>
    <property type="match status" value="3"/>
</dbReference>
<evidence type="ECO:0000256" key="12">
    <source>
        <dbReference type="ARBA" id="ARBA00023136"/>
    </source>
</evidence>
<dbReference type="OrthoDB" id="341259at2759"/>
<dbReference type="InterPro" id="IPR006689">
    <property type="entry name" value="Small_GTPase_ARF/SAR"/>
</dbReference>
<dbReference type="SUPFAM" id="SSF48403">
    <property type="entry name" value="Ankyrin repeat"/>
    <property type="match status" value="1"/>
</dbReference>
<proteinExistence type="inferred from homology"/>
<dbReference type="PRINTS" id="PR00328">
    <property type="entry name" value="SAR1GTPBP"/>
</dbReference>
<dbReference type="CDD" id="cd04152">
    <property type="entry name" value="Arl4_Arl7"/>
    <property type="match status" value="1"/>
</dbReference>
<dbReference type="EMBL" id="JAFJMO010000015">
    <property type="protein sequence ID" value="KAJ8256216.1"/>
    <property type="molecule type" value="Genomic_DNA"/>
</dbReference>
<feature type="domain" description="OCA" evidence="19">
    <location>
        <begin position="88"/>
        <end position="110"/>
    </location>
</feature>
<evidence type="ECO:0000256" key="9">
    <source>
        <dbReference type="ARBA" id="ARBA00023015"/>
    </source>
</evidence>
<dbReference type="PROSITE" id="PS50297">
    <property type="entry name" value="ANK_REP_REGION"/>
    <property type="match status" value="2"/>
</dbReference>
<comment type="similarity">
    <text evidence="3">Belongs to the small GTPase superfamily. Arf family.</text>
</comment>
<evidence type="ECO:0000256" key="7">
    <source>
        <dbReference type="ARBA" id="ARBA00022737"/>
    </source>
</evidence>
<keyword evidence="6" id="KW-0519">Myristate</keyword>
<evidence type="ECO:0000256" key="5">
    <source>
        <dbReference type="ARBA" id="ARBA00022490"/>
    </source>
</evidence>
<dbReference type="SMART" id="SM00178">
    <property type="entry name" value="SAR"/>
    <property type="match status" value="1"/>
</dbReference>
<comment type="subcellular location">
    <subcellularLocation>
        <location evidence="1">Cell membrane</location>
    </subcellularLocation>
    <subcellularLocation>
        <location evidence="2">Cytoplasm</location>
    </subcellularLocation>
</comment>
<dbReference type="GO" id="GO:0046872">
    <property type="term" value="F:metal ion binding"/>
    <property type="evidence" value="ECO:0007669"/>
    <property type="project" value="UniProtKB-KW"/>
</dbReference>
<dbReference type="Pfam" id="PF12796">
    <property type="entry name" value="Ank_2"/>
    <property type="match status" value="2"/>
</dbReference>
<keyword evidence="15" id="KW-0449">Lipoprotein</keyword>
<organism evidence="20 21">
    <name type="scientific">Conger conger</name>
    <name type="common">Conger eel</name>
    <name type="synonym">Muraena conger</name>
    <dbReference type="NCBI Taxonomy" id="82655"/>
    <lineage>
        <taxon>Eukaryota</taxon>
        <taxon>Metazoa</taxon>
        <taxon>Chordata</taxon>
        <taxon>Craniata</taxon>
        <taxon>Vertebrata</taxon>
        <taxon>Euteleostomi</taxon>
        <taxon>Actinopterygii</taxon>
        <taxon>Neopterygii</taxon>
        <taxon>Teleostei</taxon>
        <taxon>Anguilliformes</taxon>
        <taxon>Congridae</taxon>
        <taxon>Conger</taxon>
    </lineage>
</organism>
<comment type="caution">
    <text evidence="20">The sequence shown here is derived from an EMBL/GenBank/DDBJ whole genome shotgun (WGS) entry which is preliminary data.</text>
</comment>
<accession>A0A9Q1HPN9</accession>
<dbReference type="GO" id="GO:0005886">
    <property type="term" value="C:plasma membrane"/>
    <property type="evidence" value="ECO:0007669"/>
    <property type="project" value="UniProtKB-SubCell"/>
</dbReference>
<dbReference type="SMART" id="SM00248">
    <property type="entry name" value="ANK"/>
    <property type="match status" value="6"/>
</dbReference>
<evidence type="ECO:0000256" key="16">
    <source>
        <dbReference type="PIRSR" id="PIRSR606689-1"/>
    </source>
</evidence>
<evidence type="ECO:0000256" key="10">
    <source>
        <dbReference type="ARBA" id="ARBA00023043"/>
    </source>
</evidence>
<keyword evidence="10 18" id="KW-0040">ANK repeat</keyword>
<keyword evidence="21" id="KW-1185">Reference proteome</keyword>
<feature type="binding site" evidence="16">
    <location>
        <position position="678"/>
    </location>
    <ligand>
        <name>GTP</name>
        <dbReference type="ChEBI" id="CHEBI:37565"/>
    </ligand>
</feature>
<keyword evidence="14" id="KW-0804">Transcription</keyword>
<dbReference type="InterPro" id="IPR002110">
    <property type="entry name" value="Ankyrin_rpt"/>
</dbReference>
<dbReference type="AlphaFoldDB" id="A0A9Q1HPN9"/>
<dbReference type="GO" id="GO:0010468">
    <property type="term" value="P:regulation of gene expression"/>
    <property type="evidence" value="ECO:0007669"/>
    <property type="project" value="TreeGrafter"/>
</dbReference>
<sequence>MFIESVQSEYVTCVEGWGSGVMTSAIDASLCSLPPGEPTYSTGYLLSRSPSFYSQSGHTWSSASCSKPTSMQHLNCFDDGTATGTVKPQSYTGVRVKNPVKELIMQKYRDQRSWSSNYQNQDNALCPEPCCDVSERMLQLSESGPVSMTTAHMPGTWPQTAPPRADPGAEMSPRPAYLATDPGISVAMGAGFYIPPLTPQPDAPPPLPPPQSLSLESPGGVSFFQWQIRQEEEKVARLMPAQLVAQDSDGDTLLHIAVAQGRRALSYVLARNMARLTMLDLKDHNGQSALQVSVAANQHLIVQDLIAQGAQINTIDCWGRTPLHVCAEKGHGLTMQAIHKALGATGQKVNIEAVNYDGITALHTAVLSHNAALKDSLDGSAAQTQALLQRRKQLEECIRTLLLMGASCRSKDHKSGRTSLHMAAEEANVELLLLFLDQPDSLAIVNSTDYTGHTPLHVASALTRRVTQVDAVRLLMKRGADPSMKNLEKEQPSQLVAEGPVGDMVGPGPPALPCVSGTYPSLLLFIQPLSRTIECVSLWVIAERPKPGFVFHPPLPGLGERRCPLAAVLFTVQTCAMDGLRSGPALPLLCPSRRTNRFFFRSDIGSGEEEQGVRAVNLHDETGPLNYGCRTWKTTVLYRLKFNEFVNTVPTIGFNTEKIKLSNGTAKGISCHFWDVGGQEKLRPLWKSYSRCTDGIIYVVDSVDVDRLEEAKTELHKVTKFAENQGTPLLVIANKQDLPKSLPVADIEKQLALQELGPATAYHVQPACAIIGEGLHEGMDKLYEMIVKRRKSLKQKKKR</sequence>
<dbReference type="GO" id="GO:0070974">
    <property type="term" value="F:POU domain binding"/>
    <property type="evidence" value="ECO:0007669"/>
    <property type="project" value="InterPro"/>
</dbReference>
<dbReference type="GO" id="GO:0005737">
    <property type="term" value="C:cytoplasm"/>
    <property type="evidence" value="ECO:0007669"/>
    <property type="project" value="UniProtKB-SubCell"/>
</dbReference>
<dbReference type="GO" id="GO:0005634">
    <property type="term" value="C:nucleus"/>
    <property type="evidence" value="ECO:0007669"/>
    <property type="project" value="TreeGrafter"/>
</dbReference>
<dbReference type="FunFam" id="3.40.50.300:FF:000458">
    <property type="entry name" value="ADP-ribosylation factor-like protein 4C"/>
    <property type="match status" value="1"/>
</dbReference>
<keyword evidence="17" id="KW-0479">Metal-binding</keyword>
<dbReference type="PANTHER" id="PTHR24124">
    <property type="entry name" value="ANKYRIN REPEAT FAMILY A"/>
    <property type="match status" value="1"/>
</dbReference>
<evidence type="ECO:0000313" key="21">
    <source>
        <dbReference type="Proteomes" id="UP001152803"/>
    </source>
</evidence>
<evidence type="ECO:0000256" key="15">
    <source>
        <dbReference type="ARBA" id="ARBA00023288"/>
    </source>
</evidence>
<evidence type="ECO:0000256" key="4">
    <source>
        <dbReference type="ARBA" id="ARBA00022475"/>
    </source>
</evidence>
<name>A0A9Q1HPN9_CONCO</name>
<dbReference type="Pfam" id="PF00025">
    <property type="entry name" value="Arf"/>
    <property type="match status" value="1"/>
</dbReference>
<evidence type="ECO:0000256" key="3">
    <source>
        <dbReference type="ARBA" id="ARBA00010290"/>
    </source>
</evidence>
<dbReference type="InterPro" id="IPR047571">
    <property type="entry name" value="OCA"/>
</dbReference>
<feature type="binding site" evidence="16">
    <location>
        <begin position="734"/>
        <end position="737"/>
    </location>
    <ligand>
        <name>GTP</name>
        <dbReference type="ChEBI" id="CHEBI:37565"/>
    </ligand>
</feature>
<keyword evidence="5" id="KW-0963">Cytoplasm</keyword>
<keyword evidence="12" id="KW-0472">Membrane</keyword>
<evidence type="ECO:0000256" key="1">
    <source>
        <dbReference type="ARBA" id="ARBA00004236"/>
    </source>
</evidence>
<dbReference type="GO" id="GO:0003677">
    <property type="term" value="F:DNA binding"/>
    <property type="evidence" value="ECO:0007669"/>
    <property type="project" value="InterPro"/>
</dbReference>
<dbReference type="PRINTS" id="PR01415">
    <property type="entry name" value="ANKYRIN"/>
</dbReference>
<dbReference type="PROSITE" id="PS51419">
    <property type="entry name" value="RAB"/>
    <property type="match status" value="1"/>
</dbReference>
<feature type="repeat" description="ANK" evidence="18">
    <location>
        <begin position="451"/>
        <end position="487"/>
    </location>
</feature>
<evidence type="ECO:0000313" key="20">
    <source>
        <dbReference type="EMBL" id="KAJ8256216.1"/>
    </source>
</evidence>
<evidence type="ECO:0000256" key="17">
    <source>
        <dbReference type="PIRSR" id="PIRSR606689-2"/>
    </source>
</evidence>
<dbReference type="FunFam" id="1.25.40.20:FF:000097">
    <property type="entry name" value="NF-kappa-B inhibitor zeta isoform X1"/>
    <property type="match status" value="1"/>
</dbReference>
<dbReference type="InterPro" id="IPR027417">
    <property type="entry name" value="P-loop_NTPase"/>
</dbReference>
<gene>
    <name evidence="20" type="ORF">COCON_G00200800</name>
</gene>
<evidence type="ECO:0000256" key="6">
    <source>
        <dbReference type="ARBA" id="ARBA00022707"/>
    </source>
</evidence>
<keyword evidence="8 16" id="KW-0547">Nucleotide-binding</keyword>
<keyword evidence="13" id="KW-0010">Activator</keyword>
<evidence type="ECO:0000259" key="19">
    <source>
        <dbReference type="PROSITE" id="PS52003"/>
    </source>
</evidence>
<dbReference type="SMART" id="SM00177">
    <property type="entry name" value="ARF"/>
    <property type="match status" value="1"/>
</dbReference>
<keyword evidence="9" id="KW-0805">Transcription regulation</keyword>
<dbReference type="InterPro" id="IPR005225">
    <property type="entry name" value="Small_GTP-bd"/>
</dbReference>
<keyword evidence="11 16" id="KW-0342">GTP-binding</keyword>
<feature type="binding site" evidence="17">
    <location>
        <position position="634"/>
    </location>
    <ligand>
        <name>Mg(2+)</name>
        <dbReference type="ChEBI" id="CHEBI:18420"/>
    </ligand>
</feature>
<dbReference type="Gene3D" id="3.40.50.300">
    <property type="entry name" value="P-loop containing nucleotide triphosphate hydrolases"/>
    <property type="match status" value="1"/>
</dbReference>
<feature type="repeat" description="ANK" evidence="18">
    <location>
        <begin position="415"/>
        <end position="447"/>
    </location>
</feature>